<keyword evidence="8" id="KW-1185">Reference proteome</keyword>
<proteinExistence type="predicted"/>
<name>A0AAN9XWU5_PSOTE</name>
<sequence>MVCMMQASRKNAERQSDTEEYYSTDEEVYEEISSNDKAVRNLNAGKHVPMMLTDPQVFNCCQCHDTLSIPVYQLEDKCPMCLNFIGDKRCRALESVMDSVKTPCSYTKHGCKAVVRYSEKREHEKTCTYVPCVCPQQRCNWISNSYKLGQHYNRKHFHKKIPFQYGKFFDVKLFYNTKILILQAENDGKLFVINNDITMTKGSAVFVYHIGPNSMVPRFHYEIKVDECDGATAIALPPTCVEISVQGGKMEFGLASNKILYIPIEMLTHYGPCKLKVRITNIERNERPKRANKRPPEWDDYINWDDYKYTCIPSSFTIPTHGKRRLQVQHFVPG</sequence>
<dbReference type="InterPro" id="IPR013010">
    <property type="entry name" value="Znf_SIAH"/>
</dbReference>
<evidence type="ECO:0000256" key="5">
    <source>
        <dbReference type="PROSITE-ProRule" id="PRU00455"/>
    </source>
</evidence>
<protein>
    <recommendedName>
        <fullName evidence="6">SIAH-type domain-containing protein</fullName>
    </recommendedName>
</protein>
<keyword evidence="1" id="KW-0479">Metal-binding</keyword>
<evidence type="ECO:0000256" key="4">
    <source>
        <dbReference type="ARBA" id="ARBA00024004"/>
    </source>
</evidence>
<dbReference type="PROSITE" id="PS51081">
    <property type="entry name" value="ZF_SIAH"/>
    <property type="match status" value="1"/>
</dbReference>
<gene>
    <name evidence="7" type="ORF">VNO78_04520</name>
</gene>
<evidence type="ECO:0000259" key="6">
    <source>
        <dbReference type="PROSITE" id="PS51081"/>
    </source>
</evidence>
<keyword evidence="3" id="KW-0862">Zinc</keyword>
<feature type="domain" description="SIAH-type" evidence="6">
    <location>
        <begin position="99"/>
        <end position="157"/>
    </location>
</feature>
<keyword evidence="2 5" id="KW-0863">Zinc-finger</keyword>
<comment type="function">
    <text evidence="4">E3 ubiquitin-protein ligase that mediates ubiquitination and subsequent proteasomal degradation of target proteins. E3 ubiquitin ligases accept ubiquitin from an E2 ubiquitin-conjugating enzyme in the form of a thioester and then directly transfers the ubiquitin to targeted substrates. It probably triggers the ubiquitin-mediated degradation of different substrates.</text>
</comment>
<dbReference type="EMBL" id="JAYMYS010000001">
    <property type="protein sequence ID" value="KAK7412848.1"/>
    <property type="molecule type" value="Genomic_DNA"/>
</dbReference>
<dbReference type="Gene3D" id="3.30.40.10">
    <property type="entry name" value="Zinc/RING finger domain, C3HC4 (zinc finger)"/>
    <property type="match status" value="1"/>
</dbReference>
<evidence type="ECO:0000256" key="3">
    <source>
        <dbReference type="ARBA" id="ARBA00022833"/>
    </source>
</evidence>
<reference evidence="7 8" key="1">
    <citation type="submission" date="2024-01" db="EMBL/GenBank/DDBJ databases">
        <title>The genomes of 5 underutilized Papilionoideae crops provide insights into root nodulation and disease resistanc.</title>
        <authorList>
            <person name="Jiang F."/>
        </authorList>
    </citation>
    <scope>NUCLEOTIDE SEQUENCE [LARGE SCALE GENOMIC DNA]</scope>
    <source>
        <strain evidence="7">DUOXIRENSHENG_FW03</strain>
        <tissue evidence="7">Leaves</tissue>
    </source>
</reference>
<dbReference type="InterPro" id="IPR044286">
    <property type="entry name" value="SINL_plant"/>
</dbReference>
<dbReference type="GO" id="GO:0008270">
    <property type="term" value="F:zinc ion binding"/>
    <property type="evidence" value="ECO:0007669"/>
    <property type="project" value="UniProtKB-KW"/>
</dbReference>
<dbReference type="PANTHER" id="PTHR46632:SF16">
    <property type="entry name" value="E3 UBIQUITIN-PROTEIN LIGASE SINA-LIKE 10"/>
    <property type="match status" value="1"/>
</dbReference>
<evidence type="ECO:0000256" key="1">
    <source>
        <dbReference type="ARBA" id="ARBA00022723"/>
    </source>
</evidence>
<comment type="caution">
    <text evidence="7">The sequence shown here is derived from an EMBL/GenBank/DDBJ whole genome shotgun (WGS) entry which is preliminary data.</text>
</comment>
<dbReference type="AlphaFoldDB" id="A0AAN9XWU5"/>
<evidence type="ECO:0000313" key="8">
    <source>
        <dbReference type="Proteomes" id="UP001386955"/>
    </source>
</evidence>
<dbReference type="Pfam" id="PF21361">
    <property type="entry name" value="Sina_ZnF"/>
    <property type="match status" value="1"/>
</dbReference>
<dbReference type="InterPro" id="IPR013083">
    <property type="entry name" value="Znf_RING/FYVE/PHD"/>
</dbReference>
<evidence type="ECO:0000256" key="2">
    <source>
        <dbReference type="ARBA" id="ARBA00022771"/>
    </source>
</evidence>
<evidence type="ECO:0000313" key="7">
    <source>
        <dbReference type="EMBL" id="KAK7412848.1"/>
    </source>
</evidence>
<accession>A0AAN9XWU5</accession>
<organism evidence="7 8">
    <name type="scientific">Psophocarpus tetragonolobus</name>
    <name type="common">Winged bean</name>
    <name type="synonym">Dolichos tetragonolobus</name>
    <dbReference type="NCBI Taxonomy" id="3891"/>
    <lineage>
        <taxon>Eukaryota</taxon>
        <taxon>Viridiplantae</taxon>
        <taxon>Streptophyta</taxon>
        <taxon>Embryophyta</taxon>
        <taxon>Tracheophyta</taxon>
        <taxon>Spermatophyta</taxon>
        <taxon>Magnoliopsida</taxon>
        <taxon>eudicotyledons</taxon>
        <taxon>Gunneridae</taxon>
        <taxon>Pentapetalae</taxon>
        <taxon>rosids</taxon>
        <taxon>fabids</taxon>
        <taxon>Fabales</taxon>
        <taxon>Fabaceae</taxon>
        <taxon>Papilionoideae</taxon>
        <taxon>50 kb inversion clade</taxon>
        <taxon>NPAAA clade</taxon>
        <taxon>indigoferoid/millettioid clade</taxon>
        <taxon>Phaseoleae</taxon>
        <taxon>Psophocarpus</taxon>
    </lineage>
</organism>
<dbReference type="SUPFAM" id="SSF49599">
    <property type="entry name" value="TRAF domain-like"/>
    <property type="match status" value="1"/>
</dbReference>
<dbReference type="Proteomes" id="UP001386955">
    <property type="component" value="Unassembled WGS sequence"/>
</dbReference>
<dbReference type="PANTHER" id="PTHR46632">
    <property type="entry name" value="E3 UBIQUITIN-PROTEIN LIGASE SINA-LIKE 4"/>
    <property type="match status" value="1"/>
</dbReference>